<dbReference type="Pfam" id="PF10318">
    <property type="entry name" value="7TM_GPCR_Srh"/>
    <property type="match status" value="1"/>
</dbReference>
<dbReference type="InterPro" id="IPR019422">
    <property type="entry name" value="7TM_GPCR_serpentine_rcpt_Srh"/>
</dbReference>
<gene>
    <name evidence="2" type="ORF">L3Y34_007732</name>
</gene>
<feature type="transmembrane region" description="Helical" evidence="1">
    <location>
        <begin position="339"/>
        <end position="366"/>
    </location>
</feature>
<dbReference type="InterPro" id="IPR053220">
    <property type="entry name" value="Nematode_rcpt-like_serp_H"/>
</dbReference>
<keyword evidence="1" id="KW-0472">Membrane</keyword>
<protein>
    <submittedName>
        <fullName evidence="2">Uncharacterized protein</fullName>
    </submittedName>
</protein>
<reference evidence="2 3" key="1">
    <citation type="submission" date="2022-02" db="EMBL/GenBank/DDBJ databases">
        <title>Chromosome-level reference genomes for two strains of Caenorhabditis briggsae: an improved platform for comparative genomics.</title>
        <authorList>
            <person name="Stevens L."/>
            <person name="Andersen E.C."/>
        </authorList>
    </citation>
    <scope>NUCLEOTIDE SEQUENCE [LARGE SCALE GENOMIC DNA]</scope>
    <source>
        <strain evidence="2">QX1410_ONT</strain>
        <tissue evidence="2">Whole-organism</tissue>
    </source>
</reference>
<evidence type="ECO:0000313" key="3">
    <source>
        <dbReference type="Proteomes" id="UP000827892"/>
    </source>
</evidence>
<keyword evidence="1" id="KW-1133">Transmembrane helix</keyword>
<proteinExistence type="predicted"/>
<dbReference type="PANTHER" id="PTHR22941">
    <property type="entry name" value="SERPENTINE RECEPTOR"/>
    <property type="match status" value="1"/>
</dbReference>
<dbReference type="Proteomes" id="UP000827892">
    <property type="component" value="Chromosome V"/>
</dbReference>
<keyword evidence="1" id="KW-0812">Transmembrane</keyword>
<evidence type="ECO:0000256" key="1">
    <source>
        <dbReference type="SAM" id="Phobius"/>
    </source>
</evidence>
<organism evidence="2 3">
    <name type="scientific">Caenorhabditis briggsae</name>
    <dbReference type="NCBI Taxonomy" id="6238"/>
    <lineage>
        <taxon>Eukaryota</taxon>
        <taxon>Metazoa</taxon>
        <taxon>Ecdysozoa</taxon>
        <taxon>Nematoda</taxon>
        <taxon>Chromadorea</taxon>
        <taxon>Rhabditida</taxon>
        <taxon>Rhabditina</taxon>
        <taxon>Rhabditomorpha</taxon>
        <taxon>Rhabditoidea</taxon>
        <taxon>Rhabditidae</taxon>
        <taxon>Peloderinae</taxon>
        <taxon>Caenorhabditis</taxon>
    </lineage>
</organism>
<accession>A0AAE8ZZI1</accession>
<evidence type="ECO:0000313" key="2">
    <source>
        <dbReference type="EMBL" id="ULT88733.1"/>
    </source>
</evidence>
<dbReference type="AlphaFoldDB" id="A0AAE8ZZI1"/>
<name>A0AAE8ZZI1_CAEBR</name>
<dbReference type="PANTHER" id="PTHR22941:SF293">
    <property type="entry name" value="SERPENTINE RECEPTOR, CLASS H"/>
    <property type="match status" value="1"/>
</dbReference>
<feature type="transmembrane region" description="Helical" evidence="1">
    <location>
        <begin position="372"/>
        <end position="394"/>
    </location>
</feature>
<dbReference type="EMBL" id="CP090895">
    <property type="protein sequence ID" value="ULT88733.1"/>
    <property type="molecule type" value="Genomic_DNA"/>
</dbReference>
<feature type="transmembrane region" description="Helical" evidence="1">
    <location>
        <begin position="233"/>
        <end position="253"/>
    </location>
</feature>
<feature type="transmembrane region" description="Helical" evidence="1">
    <location>
        <begin position="294"/>
        <end position="318"/>
    </location>
</feature>
<sequence length="442" mass="51099">MVDYWGRFLKNCEKVGRDTEKIWKKNYKRLERNVRNETERMKERIDCLNRVKDLEVQLSQPPETGKVHVPDEKKRAFLELMETVHRIVDSLQNINTLCNPMVGEEPHVNPGANSTDISRLDTDRELLRKQIISFRQLVVDNTDDLSPHLSFLTQLDGILRGRVLRTICQELQNIIDSGDSESVKKYGELSQAVLQQVDGFICVGASTTCLFEYRHQSVLPNFHFLRHSVEYRVFKISVYYIAGILHVFLPVYFEEIENRELIEIVVDGWINAPCDIWNKRTVVLSTKPFGFMHFYFVGGIIVVLILCTLYAGHSFYVIRATRILLSKEMQNVQRKFLKGLLLQVLIPYSALVLPAGLGLILLLLIKNWDQKYVQPGLCLIATHGLLSTMTTILVHKPYRLHLFILCRRFFFLPVGIKVHTVVEMTTIANVRKMGTHVQVTKF</sequence>